<name>A0A8J3FCV4_9BACI</name>
<comment type="similarity">
    <text evidence="2 4">Belongs to the GerABKA family.</text>
</comment>
<evidence type="ECO:0000256" key="5">
    <source>
        <dbReference type="SAM" id="MobiDB-lite"/>
    </source>
</evidence>
<feature type="transmembrane region" description="Helical" evidence="6">
    <location>
        <begin position="396"/>
        <end position="420"/>
    </location>
</feature>
<dbReference type="Proteomes" id="UP000637720">
    <property type="component" value="Unassembled WGS sequence"/>
</dbReference>
<dbReference type="Pfam" id="PF03323">
    <property type="entry name" value="GerA"/>
    <property type="match status" value="1"/>
</dbReference>
<evidence type="ECO:0000256" key="1">
    <source>
        <dbReference type="ARBA" id="ARBA00004141"/>
    </source>
</evidence>
<dbReference type="GO" id="GO:0005886">
    <property type="term" value="C:plasma membrane"/>
    <property type="evidence" value="ECO:0007669"/>
    <property type="project" value="UniProtKB-SubCell"/>
</dbReference>
<reference evidence="7" key="1">
    <citation type="journal article" date="2014" name="Int. J. Syst. Evol. Microbiol.">
        <title>Complete genome sequence of Corynebacterium casei LMG S-19264T (=DSM 44701T), isolated from a smear-ripened cheese.</title>
        <authorList>
            <consortium name="US DOE Joint Genome Institute (JGI-PGF)"/>
            <person name="Walter F."/>
            <person name="Albersmeier A."/>
            <person name="Kalinowski J."/>
            <person name="Ruckert C."/>
        </authorList>
    </citation>
    <scope>NUCLEOTIDE SEQUENCE</scope>
    <source>
        <strain evidence="7">JCM 14719</strain>
    </source>
</reference>
<organism evidence="7 8">
    <name type="scientific">Calditerricola satsumensis</name>
    <dbReference type="NCBI Taxonomy" id="373054"/>
    <lineage>
        <taxon>Bacteria</taxon>
        <taxon>Bacillati</taxon>
        <taxon>Bacillota</taxon>
        <taxon>Bacilli</taxon>
        <taxon>Bacillales</taxon>
        <taxon>Bacillaceae</taxon>
        <taxon>Calditerricola</taxon>
    </lineage>
</organism>
<proteinExistence type="inferred from homology"/>
<dbReference type="InterPro" id="IPR004995">
    <property type="entry name" value="Spore_Ger"/>
</dbReference>
<keyword evidence="8" id="KW-1185">Reference proteome</keyword>
<dbReference type="PIRSF" id="PIRSF005690">
    <property type="entry name" value="GerBA"/>
    <property type="match status" value="1"/>
</dbReference>
<dbReference type="PANTHER" id="PTHR22550">
    <property type="entry name" value="SPORE GERMINATION PROTEIN"/>
    <property type="match status" value="1"/>
</dbReference>
<dbReference type="InterPro" id="IPR050768">
    <property type="entry name" value="UPF0353/GerABKA_families"/>
</dbReference>
<evidence type="ECO:0000256" key="4">
    <source>
        <dbReference type="PIRNR" id="PIRNR005690"/>
    </source>
</evidence>
<dbReference type="PANTHER" id="PTHR22550:SF5">
    <property type="entry name" value="LEUCINE ZIPPER PROTEIN 4"/>
    <property type="match status" value="1"/>
</dbReference>
<evidence type="ECO:0000313" key="8">
    <source>
        <dbReference type="Proteomes" id="UP000637720"/>
    </source>
</evidence>
<evidence type="ECO:0000256" key="3">
    <source>
        <dbReference type="ARBA" id="ARBA00023136"/>
    </source>
</evidence>
<dbReference type="AlphaFoldDB" id="A0A8J3FCV4"/>
<comment type="caution">
    <text evidence="7">The sequence shown here is derived from an EMBL/GenBank/DDBJ whole genome shotgun (WGS) entry which is preliminary data.</text>
</comment>
<reference evidence="7" key="2">
    <citation type="submission" date="2020-09" db="EMBL/GenBank/DDBJ databases">
        <authorList>
            <person name="Sun Q."/>
            <person name="Ohkuma M."/>
        </authorList>
    </citation>
    <scope>NUCLEOTIDE SEQUENCE</scope>
    <source>
        <strain evidence="7">JCM 14719</strain>
    </source>
</reference>
<dbReference type="EMBL" id="BMOF01000004">
    <property type="protein sequence ID" value="GGJ93404.1"/>
    <property type="molecule type" value="Genomic_DNA"/>
</dbReference>
<evidence type="ECO:0000256" key="2">
    <source>
        <dbReference type="ARBA" id="ARBA00005278"/>
    </source>
</evidence>
<comment type="subcellular location">
    <subcellularLocation>
        <location evidence="4">Cell membrane</location>
    </subcellularLocation>
    <subcellularLocation>
        <location evidence="1">Membrane</location>
        <topology evidence="1">Multi-pass membrane protein</topology>
    </subcellularLocation>
</comment>
<keyword evidence="3 4" id="KW-0472">Membrane</keyword>
<gene>
    <name evidence="7" type="primary">gerIA</name>
    <name evidence="7" type="ORF">GCM10007043_03910</name>
</gene>
<dbReference type="GO" id="GO:0009847">
    <property type="term" value="P:spore germination"/>
    <property type="evidence" value="ECO:0007669"/>
    <property type="project" value="UniProtKB-UniRule"/>
</dbReference>
<feature type="compositionally biased region" description="Pro residues" evidence="5">
    <location>
        <begin position="471"/>
        <end position="480"/>
    </location>
</feature>
<feature type="transmembrane region" description="Helical" evidence="6">
    <location>
        <begin position="365"/>
        <end position="384"/>
    </location>
</feature>
<evidence type="ECO:0000313" key="7">
    <source>
        <dbReference type="EMBL" id="GGJ93404.1"/>
    </source>
</evidence>
<evidence type="ECO:0000256" key="6">
    <source>
        <dbReference type="SAM" id="Phobius"/>
    </source>
</evidence>
<feature type="region of interest" description="Disordered" evidence="5">
    <location>
        <begin position="459"/>
        <end position="480"/>
    </location>
</feature>
<accession>A0A8J3FCV4</accession>
<keyword evidence="6" id="KW-0812">Transmembrane</keyword>
<protein>
    <submittedName>
        <fullName evidence="7">Spore germination protein</fullName>
    </submittedName>
</protein>
<keyword evidence="6" id="KW-1133">Transmembrane helix</keyword>
<sequence>MVRQAFPTSDLTSRIVSPRAPFCAVLYLPALVEAKELEQALLQPLARLLSDSRLATQAADRIPCLAVRDLEPVPSVEEARTRLVDGWAILFLDGLRTPVAAHLYQAPQPNVAPSEIEGLTIGVQESFVESLETNLGLLRKRIRSPQLRTADFLIGRISRIPVRLLWIEGIADPDYVQALSQRLTELDLDGVIDLPTLAQYIEDSSWTPFPLFLITPRPDVLAQGLLEGKVALLMEGSPVGLLAPARFLDFFQSREDYTNRWLSASLLRFLRLTGFWASTSLTAMYIAVTSWHYQMIPPDLLIPFMESREKVPFHPFFEALLLEVTVELLREAGSRLPSKVGQTIGIVGGIVIGQAAVQAGLTSNILVIIVAMGTIASFVAPNYTMANAMRAMRFPMMVCAALWGAFGIAFFTCLLVIHLIRQRSLGAPFLSPLLPFRLTDWGDTLWRFPLPLLRRRPSVNRAQQDQAVHRTPPPPRRPWP</sequence>